<dbReference type="PANTHER" id="PTHR34584">
    <property type="entry name" value="NA(+)/H(+) ANTIPORTER SUBUNIT E1"/>
    <property type="match status" value="1"/>
</dbReference>
<dbReference type="EMBL" id="JBHUOQ010000001">
    <property type="protein sequence ID" value="MFD2830146.1"/>
    <property type="molecule type" value="Genomic_DNA"/>
</dbReference>
<feature type="transmembrane region" description="Helical" evidence="8">
    <location>
        <begin position="28"/>
        <end position="51"/>
    </location>
</feature>
<keyword evidence="10" id="KW-1185">Reference proteome</keyword>
<reference evidence="10" key="1">
    <citation type="journal article" date="2019" name="Int. J. Syst. Evol. Microbiol.">
        <title>The Global Catalogue of Microorganisms (GCM) 10K type strain sequencing project: providing services to taxonomists for standard genome sequencing and annotation.</title>
        <authorList>
            <consortium name="The Broad Institute Genomics Platform"/>
            <consortium name="The Broad Institute Genome Sequencing Center for Infectious Disease"/>
            <person name="Wu L."/>
            <person name="Ma J."/>
        </authorList>
    </citation>
    <scope>NUCLEOTIDE SEQUENCE [LARGE SCALE GENOMIC DNA]</scope>
    <source>
        <strain evidence="10">KCTC 33575</strain>
    </source>
</reference>
<keyword evidence="6 8" id="KW-1133">Transmembrane helix</keyword>
<evidence type="ECO:0000256" key="7">
    <source>
        <dbReference type="ARBA" id="ARBA00023136"/>
    </source>
</evidence>
<dbReference type="RefSeq" id="WP_377772796.1">
    <property type="nucleotide sequence ID" value="NZ_JBHUOQ010000001.1"/>
</dbReference>
<evidence type="ECO:0000256" key="5">
    <source>
        <dbReference type="ARBA" id="ARBA00022692"/>
    </source>
</evidence>
<proteinExistence type="inferred from homology"/>
<dbReference type="PIRSF" id="PIRSF019239">
    <property type="entry name" value="MrpE"/>
    <property type="match status" value="1"/>
</dbReference>
<evidence type="ECO:0000313" key="10">
    <source>
        <dbReference type="Proteomes" id="UP001597519"/>
    </source>
</evidence>
<protein>
    <submittedName>
        <fullName evidence="9">Na+/H+ antiporter subunit E</fullName>
    </submittedName>
</protein>
<keyword evidence="7 8" id="KW-0472">Membrane</keyword>
<dbReference type="PANTHER" id="PTHR34584:SF1">
    <property type="entry name" value="NA(+)_H(+) ANTIPORTER SUBUNIT E1"/>
    <property type="match status" value="1"/>
</dbReference>
<evidence type="ECO:0000256" key="6">
    <source>
        <dbReference type="ARBA" id="ARBA00022989"/>
    </source>
</evidence>
<organism evidence="9 10">
    <name type="scientific">Corticicoccus populi</name>
    <dbReference type="NCBI Taxonomy" id="1812821"/>
    <lineage>
        <taxon>Bacteria</taxon>
        <taxon>Bacillati</taxon>
        <taxon>Bacillota</taxon>
        <taxon>Bacilli</taxon>
        <taxon>Bacillales</taxon>
        <taxon>Staphylococcaceae</taxon>
        <taxon>Corticicoccus</taxon>
    </lineage>
</organism>
<sequence>MPFQIIVNLLIAIIWMFLHNSLTFSNFLFGYIIGIFVLYILRYFLGFDFYFRKTWAFIKLILIFIRELIKANLDVLKVVMSRELHNKPGIVEVDTRLETNFEIATLAALISLTPGTVSMDFSLDNKKIYVHSLDVPNKIEMIADIRDSLEKAILEVTK</sequence>
<dbReference type="NCBIfam" id="NF009292">
    <property type="entry name" value="PRK12651.1-3"/>
    <property type="match status" value="1"/>
</dbReference>
<evidence type="ECO:0000256" key="2">
    <source>
        <dbReference type="ARBA" id="ARBA00006228"/>
    </source>
</evidence>
<comment type="subcellular location">
    <subcellularLocation>
        <location evidence="1">Cell membrane</location>
        <topology evidence="1">Multi-pass membrane protein</topology>
    </subcellularLocation>
</comment>
<comment type="similarity">
    <text evidence="2">Belongs to the CPA3 antiporters (TC 2.A.63) subunit E family.</text>
</comment>
<name>A0ABW5WTN2_9STAP</name>
<dbReference type="Pfam" id="PF01899">
    <property type="entry name" value="MNHE"/>
    <property type="match status" value="1"/>
</dbReference>
<evidence type="ECO:0000256" key="3">
    <source>
        <dbReference type="ARBA" id="ARBA00022449"/>
    </source>
</evidence>
<keyword evidence="3" id="KW-0050">Antiport</keyword>
<accession>A0ABW5WTN2</accession>
<evidence type="ECO:0000313" key="9">
    <source>
        <dbReference type="EMBL" id="MFD2830146.1"/>
    </source>
</evidence>
<feature type="transmembrane region" description="Helical" evidence="8">
    <location>
        <begin position="5"/>
        <end position="22"/>
    </location>
</feature>
<dbReference type="InterPro" id="IPR002758">
    <property type="entry name" value="Cation_antiport_E"/>
</dbReference>
<comment type="caution">
    <text evidence="9">The sequence shown here is derived from an EMBL/GenBank/DDBJ whole genome shotgun (WGS) entry which is preliminary data.</text>
</comment>
<gene>
    <name evidence="9" type="ORF">ACFSX4_06645</name>
</gene>
<keyword evidence="4" id="KW-1003">Cell membrane</keyword>
<evidence type="ECO:0000256" key="1">
    <source>
        <dbReference type="ARBA" id="ARBA00004651"/>
    </source>
</evidence>
<keyword evidence="3" id="KW-0813">Transport</keyword>
<evidence type="ECO:0000256" key="4">
    <source>
        <dbReference type="ARBA" id="ARBA00022475"/>
    </source>
</evidence>
<dbReference type="Proteomes" id="UP001597519">
    <property type="component" value="Unassembled WGS sequence"/>
</dbReference>
<evidence type="ECO:0000256" key="8">
    <source>
        <dbReference type="SAM" id="Phobius"/>
    </source>
</evidence>
<keyword evidence="5 8" id="KW-0812">Transmembrane</keyword>